<feature type="transmembrane region" description="Helical" evidence="7">
    <location>
        <begin position="387"/>
        <end position="409"/>
    </location>
</feature>
<evidence type="ECO:0000313" key="9">
    <source>
        <dbReference type="EMBL" id="OBU10869.1"/>
    </source>
</evidence>
<dbReference type="GO" id="GO:0005886">
    <property type="term" value="C:plasma membrane"/>
    <property type="evidence" value="ECO:0007669"/>
    <property type="project" value="UniProtKB-SubCell"/>
</dbReference>
<keyword evidence="5 7" id="KW-1133">Transmembrane helix</keyword>
<feature type="transmembrane region" description="Helical" evidence="7">
    <location>
        <begin position="52"/>
        <end position="70"/>
    </location>
</feature>
<protein>
    <submittedName>
        <fullName evidence="9">Transporter</fullName>
    </submittedName>
</protein>
<dbReference type="InterPro" id="IPR011701">
    <property type="entry name" value="MFS"/>
</dbReference>
<feature type="transmembrane region" description="Helical" evidence="7">
    <location>
        <begin position="218"/>
        <end position="241"/>
    </location>
</feature>
<feature type="transmembrane region" description="Helical" evidence="7">
    <location>
        <begin position="82"/>
        <end position="100"/>
    </location>
</feature>
<evidence type="ECO:0000256" key="1">
    <source>
        <dbReference type="ARBA" id="ARBA00004651"/>
    </source>
</evidence>
<feature type="domain" description="Major facilitator superfamily (MFS) profile" evidence="8">
    <location>
        <begin position="15"/>
        <end position="414"/>
    </location>
</feature>
<name>A0A1B8HN52_9GAMM</name>
<evidence type="ECO:0000313" key="10">
    <source>
        <dbReference type="Proteomes" id="UP000092377"/>
    </source>
</evidence>
<keyword evidence="3" id="KW-1003">Cell membrane</keyword>
<feature type="transmembrane region" description="Helical" evidence="7">
    <location>
        <begin position="141"/>
        <end position="164"/>
    </location>
</feature>
<dbReference type="Proteomes" id="UP000092377">
    <property type="component" value="Unassembled WGS sequence"/>
</dbReference>
<dbReference type="PANTHER" id="PTHR23517:SF3">
    <property type="entry name" value="INTEGRAL MEMBRANE TRANSPORT PROTEIN"/>
    <property type="match status" value="1"/>
</dbReference>
<comment type="caution">
    <text evidence="9">The sequence shown here is derived from an EMBL/GenBank/DDBJ whole genome shotgun (WGS) entry which is preliminary data.</text>
</comment>
<dbReference type="EMBL" id="LZEY01000012">
    <property type="protein sequence ID" value="OBU10869.1"/>
    <property type="molecule type" value="Genomic_DNA"/>
</dbReference>
<feature type="transmembrane region" description="Helical" evidence="7">
    <location>
        <begin position="354"/>
        <end position="375"/>
    </location>
</feature>
<feature type="transmembrane region" description="Helical" evidence="7">
    <location>
        <begin position="14"/>
        <end position="32"/>
    </location>
</feature>
<feature type="transmembrane region" description="Helical" evidence="7">
    <location>
        <begin position="106"/>
        <end position="129"/>
    </location>
</feature>
<keyword evidence="2" id="KW-0813">Transport</keyword>
<feature type="transmembrane region" description="Helical" evidence="7">
    <location>
        <begin position="253"/>
        <end position="272"/>
    </location>
</feature>
<organism evidence="9 10">
    <name type="scientific">Morganella psychrotolerans</name>
    <dbReference type="NCBI Taxonomy" id="368603"/>
    <lineage>
        <taxon>Bacteria</taxon>
        <taxon>Pseudomonadati</taxon>
        <taxon>Pseudomonadota</taxon>
        <taxon>Gammaproteobacteria</taxon>
        <taxon>Enterobacterales</taxon>
        <taxon>Morganellaceae</taxon>
        <taxon>Morganella</taxon>
    </lineage>
</organism>
<gene>
    <name evidence="9" type="ORF">AYY18_02690</name>
</gene>
<keyword evidence="10" id="KW-1185">Reference proteome</keyword>
<evidence type="ECO:0000256" key="7">
    <source>
        <dbReference type="SAM" id="Phobius"/>
    </source>
</evidence>
<comment type="subcellular location">
    <subcellularLocation>
        <location evidence="1">Cell membrane</location>
        <topology evidence="1">Multi-pass membrane protein</topology>
    </subcellularLocation>
</comment>
<evidence type="ECO:0000256" key="2">
    <source>
        <dbReference type="ARBA" id="ARBA00022448"/>
    </source>
</evidence>
<reference evidence="10" key="1">
    <citation type="submission" date="2016-06" db="EMBL/GenBank/DDBJ databases">
        <authorList>
            <person name="Butler K."/>
        </authorList>
    </citation>
    <scope>NUCLEOTIDE SEQUENCE [LARGE SCALE GENOMIC DNA]</scope>
    <source>
        <strain evidence="10">GCSL-Mp20</strain>
    </source>
</reference>
<dbReference type="InterPro" id="IPR036259">
    <property type="entry name" value="MFS_trans_sf"/>
</dbReference>
<dbReference type="GO" id="GO:0022857">
    <property type="term" value="F:transmembrane transporter activity"/>
    <property type="evidence" value="ECO:0007669"/>
    <property type="project" value="InterPro"/>
</dbReference>
<dbReference type="CDD" id="cd06174">
    <property type="entry name" value="MFS"/>
    <property type="match status" value="1"/>
</dbReference>
<evidence type="ECO:0000256" key="5">
    <source>
        <dbReference type="ARBA" id="ARBA00022989"/>
    </source>
</evidence>
<dbReference type="PROSITE" id="PS50850">
    <property type="entry name" value="MFS"/>
    <property type="match status" value="1"/>
</dbReference>
<dbReference type="InterPro" id="IPR050171">
    <property type="entry name" value="MFS_Transporters"/>
</dbReference>
<feature type="transmembrane region" description="Helical" evidence="7">
    <location>
        <begin position="176"/>
        <end position="197"/>
    </location>
</feature>
<accession>A0A1B8HN52</accession>
<dbReference type="PANTHER" id="PTHR23517">
    <property type="entry name" value="RESISTANCE PROTEIN MDTM, PUTATIVE-RELATED-RELATED"/>
    <property type="match status" value="1"/>
</dbReference>
<keyword evidence="4 7" id="KW-0812">Transmembrane</keyword>
<evidence type="ECO:0000256" key="6">
    <source>
        <dbReference type="ARBA" id="ARBA00023136"/>
    </source>
</evidence>
<evidence type="ECO:0000259" key="8">
    <source>
        <dbReference type="PROSITE" id="PS50850"/>
    </source>
</evidence>
<proteinExistence type="predicted"/>
<evidence type="ECO:0000256" key="3">
    <source>
        <dbReference type="ARBA" id="ARBA00022475"/>
    </source>
</evidence>
<dbReference type="SUPFAM" id="SSF103473">
    <property type="entry name" value="MFS general substrate transporter"/>
    <property type="match status" value="1"/>
</dbReference>
<dbReference type="InterPro" id="IPR020846">
    <property type="entry name" value="MFS_dom"/>
</dbReference>
<sequence length="429" mass="47088">MANSIENLSRRKRLLILFLLAFGTTAMYSLPYLKSSFYDPMQKALGLTHIEIGNLLSLYGLIGMFSYFFGGWFADRFSLRNLISFSLLASGGLGFWFATFPSYNTILLIHILWGVTTILTFFAASIKVVRMQGTEKEQGRIFGFYEGLSGVSGTLISFTGLYFFGKFAEAAVGFRYVVWLYSGASVVCGILLFFLIAHRGGNTNSDSAEEEKTTFRSLMSVVTMPKAWLIGLIIFSTYVVFSSLTYLSPYLSQVYVVPITLVTALSIIRTYVIKMVASPVAGIVTDKVGSSISVMFVGFIIMAVNCALFLVIPKGNAFMWFAVVNMVVLSALLFAFRGIYFASVAESKIPMKTTGAVVGFASFIGFSPDAFYYSVAGYWLDKYGETGYSYIFMLSVGCSLLGVVATFLLRQINRREAAGGGEMTLPASA</sequence>
<dbReference type="Pfam" id="PF07690">
    <property type="entry name" value="MFS_1"/>
    <property type="match status" value="1"/>
</dbReference>
<feature type="transmembrane region" description="Helical" evidence="7">
    <location>
        <begin position="292"/>
        <end position="312"/>
    </location>
</feature>
<feature type="transmembrane region" description="Helical" evidence="7">
    <location>
        <begin position="318"/>
        <end position="342"/>
    </location>
</feature>
<dbReference type="AlphaFoldDB" id="A0A1B8HN52"/>
<dbReference type="RefSeq" id="WP_067401043.1">
    <property type="nucleotide sequence ID" value="NZ_LZEY01000012.1"/>
</dbReference>
<dbReference type="Gene3D" id="1.20.1250.20">
    <property type="entry name" value="MFS general substrate transporter like domains"/>
    <property type="match status" value="2"/>
</dbReference>
<keyword evidence="6 7" id="KW-0472">Membrane</keyword>
<evidence type="ECO:0000256" key="4">
    <source>
        <dbReference type="ARBA" id="ARBA00022692"/>
    </source>
</evidence>